<evidence type="ECO:0000313" key="1">
    <source>
        <dbReference type="EMBL" id="MDC0673030.1"/>
    </source>
</evidence>
<evidence type="ECO:0000313" key="2">
    <source>
        <dbReference type="Proteomes" id="UP001217838"/>
    </source>
</evidence>
<name>A0ABT5BHE1_9BACT</name>
<keyword evidence="2" id="KW-1185">Reference proteome</keyword>
<dbReference type="InterPro" id="IPR035223">
    <property type="entry name" value="DUF5335"/>
</dbReference>
<dbReference type="Proteomes" id="UP001217838">
    <property type="component" value="Unassembled WGS sequence"/>
</dbReference>
<sequence length="128" mass="14331">MTTTTKQLPVHEWKTYFDAFTRKHLRPQAESAGIVTIQAVSMRIGDQVFAENARLLGISYDPQGKALEVQLEGDDHMVFKPSEVWVLEGDRDDVIATFELVRPDGIKEILHVRGGGPIERVRAAGGFR</sequence>
<protein>
    <submittedName>
        <fullName evidence="1">DUF5335 family protein</fullName>
    </submittedName>
</protein>
<accession>A0ABT5BHE1</accession>
<comment type="caution">
    <text evidence="1">The sequence shown here is derived from an EMBL/GenBank/DDBJ whole genome shotgun (WGS) entry which is preliminary data.</text>
</comment>
<proteinExistence type="predicted"/>
<organism evidence="1 2">
    <name type="scientific">Nannocystis radixulma</name>
    <dbReference type="NCBI Taxonomy" id="2995305"/>
    <lineage>
        <taxon>Bacteria</taxon>
        <taxon>Pseudomonadati</taxon>
        <taxon>Myxococcota</taxon>
        <taxon>Polyangia</taxon>
        <taxon>Nannocystales</taxon>
        <taxon>Nannocystaceae</taxon>
        <taxon>Nannocystis</taxon>
    </lineage>
</organism>
<dbReference type="Pfam" id="PF17269">
    <property type="entry name" value="DUF5335"/>
    <property type="match status" value="1"/>
</dbReference>
<gene>
    <name evidence="1" type="ORF">POL58_35075</name>
</gene>
<reference evidence="1 2" key="1">
    <citation type="submission" date="2022-11" db="EMBL/GenBank/DDBJ databases">
        <title>Minimal conservation of predation-associated metabolite biosynthetic gene clusters underscores biosynthetic potential of Myxococcota including descriptions for ten novel species: Archangium lansinium sp. nov., Myxococcus landrumus sp. nov., Nannocystis bai.</title>
        <authorList>
            <person name="Ahearne A."/>
            <person name="Stevens C."/>
            <person name="Dowd S."/>
        </authorList>
    </citation>
    <scope>NUCLEOTIDE SEQUENCE [LARGE SCALE GENOMIC DNA]</scope>
    <source>
        <strain evidence="1 2">NCELM</strain>
    </source>
</reference>
<dbReference type="EMBL" id="JAQNDN010000021">
    <property type="protein sequence ID" value="MDC0673030.1"/>
    <property type="molecule type" value="Genomic_DNA"/>
</dbReference>
<dbReference type="RefSeq" id="WP_272005451.1">
    <property type="nucleotide sequence ID" value="NZ_JAQNDN010000021.1"/>
</dbReference>